<comment type="caution">
    <text evidence="2">The sequence shown here is derived from an EMBL/GenBank/DDBJ whole genome shotgun (WGS) entry which is preliminary data.</text>
</comment>
<keyword evidence="1" id="KW-0812">Transmembrane</keyword>
<keyword evidence="1" id="KW-0472">Membrane</keyword>
<evidence type="ECO:0000313" key="3">
    <source>
        <dbReference type="Proteomes" id="UP000236000"/>
    </source>
</evidence>
<sequence length="62" mass="7672">MQLNKISKIFYALYCKKMITILLFLVITALEYFIEIVFRDYSTMMELEMRILRSWSIMWQNH</sequence>
<evidence type="ECO:0000256" key="1">
    <source>
        <dbReference type="SAM" id="Phobius"/>
    </source>
</evidence>
<accession>A0A2N8HEX3</accession>
<organism evidence="2 3">
    <name type="scientific">Akkermansia muciniphila</name>
    <dbReference type="NCBI Taxonomy" id="239935"/>
    <lineage>
        <taxon>Bacteria</taxon>
        <taxon>Pseudomonadati</taxon>
        <taxon>Verrucomicrobiota</taxon>
        <taxon>Verrucomicrobiia</taxon>
        <taxon>Verrucomicrobiales</taxon>
        <taxon>Akkermansiaceae</taxon>
        <taxon>Akkermansia</taxon>
    </lineage>
</organism>
<dbReference type="EMBL" id="PJKA01000006">
    <property type="protein sequence ID" value="PNC18834.1"/>
    <property type="molecule type" value="Genomic_DNA"/>
</dbReference>
<feature type="transmembrane region" description="Helical" evidence="1">
    <location>
        <begin position="21"/>
        <end position="38"/>
    </location>
</feature>
<protein>
    <submittedName>
        <fullName evidence="2">Uncharacterized protein</fullName>
    </submittedName>
</protein>
<reference evidence="2 3" key="1">
    <citation type="journal article" date="2017" name="BMC Genomics">
        <title>Genome sequencing of 39 Akkermansia muciniphila isolates reveals its population structure, genomic and functional diverisity, and global distribution in mammalian gut microbiotas.</title>
        <authorList>
            <person name="Guo X."/>
            <person name="Li S."/>
            <person name="Zhang J."/>
            <person name="Wu F."/>
            <person name="Li X."/>
            <person name="Wu D."/>
            <person name="Zhang M."/>
            <person name="Ou Z."/>
            <person name="Jie Z."/>
            <person name="Yan Q."/>
            <person name="Li P."/>
            <person name="Yi J."/>
            <person name="Peng Y."/>
        </authorList>
    </citation>
    <scope>NUCLEOTIDE SEQUENCE [LARGE SCALE GENOMIC DNA]</scope>
    <source>
        <strain evidence="2 3">GP24</strain>
    </source>
</reference>
<proteinExistence type="predicted"/>
<gene>
    <name evidence="2" type="ORF">CXU22_03290</name>
</gene>
<evidence type="ECO:0000313" key="2">
    <source>
        <dbReference type="EMBL" id="PNC18834.1"/>
    </source>
</evidence>
<dbReference type="Proteomes" id="UP000236000">
    <property type="component" value="Unassembled WGS sequence"/>
</dbReference>
<keyword evidence="1" id="KW-1133">Transmembrane helix</keyword>
<name>A0A2N8HEX3_9BACT</name>
<dbReference type="AlphaFoldDB" id="A0A2N8HEX3"/>